<dbReference type="SUPFAM" id="SSF56235">
    <property type="entry name" value="N-terminal nucleophile aminohydrolases (Ntn hydrolases)"/>
    <property type="match status" value="1"/>
</dbReference>
<dbReference type="InterPro" id="IPR029055">
    <property type="entry name" value="Ntn_hydrolases_N"/>
</dbReference>
<organism evidence="1 2">
    <name type="scientific">Wenzhouxiangella marina</name>
    <dbReference type="NCBI Taxonomy" id="1579979"/>
    <lineage>
        <taxon>Bacteria</taxon>
        <taxon>Pseudomonadati</taxon>
        <taxon>Pseudomonadota</taxon>
        <taxon>Gammaproteobacteria</taxon>
        <taxon>Chromatiales</taxon>
        <taxon>Wenzhouxiangellaceae</taxon>
        <taxon>Wenzhouxiangella</taxon>
    </lineage>
</organism>
<dbReference type="OrthoDB" id="9804310at2"/>
<accession>A0A0K0XX02</accession>
<sequence>MCRWLAYSGPEIYLEDLIIKPSRSLLVQSRFARENYVENMPGLPDGAFPTNGDGFGVAWYGDRERPGLYRDLRPAWSDRNLVNLAEQIRSGLFLAHLRAAYHGLVQRTNSHPFRHGRWVFQHNGEISGFDRIKRSLQMAVDPDLFAQIQGTTDSETAFYLAISLGLESDPKGAMERMVGLVEAEQRKAGIHEPFRLTCAFSDGQKLYAIRHSTDGKPKTLYHNRAGGGMDQVLSEGSEPHGKGTILLSEPIDDCPENWVSVEPASFVTAIDGRVEREPFHPQAPI</sequence>
<evidence type="ECO:0000313" key="2">
    <source>
        <dbReference type="Proteomes" id="UP000066624"/>
    </source>
</evidence>
<reference evidence="1 2" key="1">
    <citation type="submission" date="2015-07" db="EMBL/GenBank/DDBJ databases">
        <authorList>
            <person name="Noorani M."/>
        </authorList>
    </citation>
    <scope>NUCLEOTIDE SEQUENCE [LARGE SCALE GENOMIC DNA]</scope>
    <source>
        <strain evidence="1 2">KCTC 42284</strain>
    </source>
</reference>
<evidence type="ECO:0000313" key="1">
    <source>
        <dbReference type="EMBL" id="AKS42214.1"/>
    </source>
</evidence>
<dbReference type="AlphaFoldDB" id="A0A0K0XX02"/>
<dbReference type="Gene3D" id="3.60.20.10">
    <property type="entry name" value="Glutamine Phosphoribosylpyrophosphate, subunit 1, domain 1"/>
    <property type="match status" value="1"/>
</dbReference>
<dbReference type="PROSITE" id="PS51278">
    <property type="entry name" value="GATASE_TYPE_2"/>
    <property type="match status" value="1"/>
</dbReference>
<gene>
    <name evidence="1" type="ORF">WM2015_1847</name>
</gene>
<dbReference type="Proteomes" id="UP000066624">
    <property type="component" value="Chromosome"/>
</dbReference>
<dbReference type="STRING" id="1579979.WM2015_1847"/>
<name>A0A0K0XX02_9GAMM</name>
<dbReference type="InterPro" id="IPR052373">
    <property type="entry name" value="Gamma-glu_amide_hydrolase"/>
</dbReference>
<proteinExistence type="predicted"/>
<keyword evidence="2" id="KW-1185">Reference proteome</keyword>
<dbReference type="RefSeq" id="WP_049725796.1">
    <property type="nucleotide sequence ID" value="NZ_CP012154.1"/>
</dbReference>
<dbReference type="InterPro" id="IPR017932">
    <property type="entry name" value="GATase_2_dom"/>
</dbReference>
<dbReference type="PATRIC" id="fig|1579979.3.peg.1890"/>
<protein>
    <submittedName>
        <fullName evidence="1">Uncharacterized protein</fullName>
    </submittedName>
</protein>
<dbReference type="PANTHER" id="PTHR43187">
    <property type="entry name" value="GLUTAMINE AMIDOTRANSFERASE DUG3-RELATED"/>
    <property type="match status" value="1"/>
</dbReference>
<dbReference type="EMBL" id="CP012154">
    <property type="protein sequence ID" value="AKS42214.1"/>
    <property type="molecule type" value="Genomic_DNA"/>
</dbReference>
<dbReference type="InterPro" id="IPR026869">
    <property type="entry name" value="EgtC-like"/>
</dbReference>
<dbReference type="CDD" id="cd01908">
    <property type="entry name" value="YafJ"/>
    <property type="match status" value="1"/>
</dbReference>
<dbReference type="KEGG" id="wma:WM2015_1847"/>
<dbReference type="PANTHER" id="PTHR43187:SF1">
    <property type="entry name" value="GLUTAMINE AMIDOTRANSFERASE DUG3-RELATED"/>
    <property type="match status" value="1"/>
</dbReference>
<dbReference type="Pfam" id="PF13230">
    <property type="entry name" value="GATase_4"/>
    <property type="match status" value="1"/>
</dbReference>